<evidence type="ECO:0008006" key="5">
    <source>
        <dbReference type="Google" id="ProtNLM"/>
    </source>
</evidence>
<feature type="chain" id="PRO_5046464335" description="Lipoprotein" evidence="2">
    <location>
        <begin position="23"/>
        <end position="302"/>
    </location>
</feature>
<protein>
    <recommendedName>
        <fullName evidence="5">Lipoprotein</fullName>
    </recommendedName>
</protein>
<feature type="region of interest" description="Disordered" evidence="1">
    <location>
        <begin position="141"/>
        <end position="160"/>
    </location>
</feature>
<keyword evidence="4" id="KW-1185">Reference proteome</keyword>
<dbReference type="Proteomes" id="UP000669060">
    <property type="component" value="Unassembled WGS sequence"/>
</dbReference>
<sequence>MNTKPLFAAVLLGLLTLTGCNGNQSSDASSAPSQPNWLSTPALPIIQDAVFSLTPTFNGQRNPLLMEQVCGLASGELKQEQVNAFLSQRNVDVTKVPKQGDALSLLVNGDKASQATACAAHLATTVLTTVDAGEFLQSVVPASGTNGQSNNTSASKPAEPTLQIDNARLGQLLPIKLAEARVNAEVFALIAAELQRRPGLTVSEYHKQAVELFARLAPVYLERIKAQLPPAGTNYALVQLDGQRFAFTSSTGNLFEYTSEGLVLRQNGITWYGQGKLLGQEYPLKVAYFPSSVNKLLAPKKK</sequence>
<evidence type="ECO:0000256" key="1">
    <source>
        <dbReference type="SAM" id="MobiDB-lite"/>
    </source>
</evidence>
<reference evidence="3 4" key="1">
    <citation type="submission" date="2020-12" db="EMBL/GenBank/DDBJ databases">
        <title>Pseudomonas schmalbachii sp. nov. isolated from millipede gut.</title>
        <authorList>
            <person name="Shelomi M."/>
        </authorList>
    </citation>
    <scope>NUCLEOTIDE SEQUENCE [LARGE SCALE GENOMIC DNA]</scope>
    <source>
        <strain evidence="3 4">Milli4</strain>
    </source>
</reference>
<dbReference type="EMBL" id="JAELYA010000001">
    <property type="protein sequence ID" value="MBO3273606.1"/>
    <property type="molecule type" value="Genomic_DNA"/>
</dbReference>
<evidence type="ECO:0000313" key="3">
    <source>
        <dbReference type="EMBL" id="MBO3273606.1"/>
    </source>
</evidence>
<organism evidence="3 4">
    <name type="scientific">Pseudomonas schmalbachii</name>
    <dbReference type="NCBI Taxonomy" id="2816993"/>
    <lineage>
        <taxon>Bacteria</taxon>
        <taxon>Pseudomonadati</taxon>
        <taxon>Pseudomonadota</taxon>
        <taxon>Gammaproteobacteria</taxon>
        <taxon>Pseudomonadales</taxon>
        <taxon>Pseudomonadaceae</taxon>
        <taxon>Pseudomonas</taxon>
    </lineage>
</organism>
<feature type="compositionally biased region" description="Polar residues" evidence="1">
    <location>
        <begin position="143"/>
        <end position="155"/>
    </location>
</feature>
<proteinExistence type="predicted"/>
<keyword evidence="2" id="KW-0732">Signal</keyword>
<evidence type="ECO:0000313" key="4">
    <source>
        <dbReference type="Proteomes" id="UP000669060"/>
    </source>
</evidence>
<name>A0ABS3TIW8_9PSED</name>
<evidence type="ECO:0000256" key="2">
    <source>
        <dbReference type="SAM" id="SignalP"/>
    </source>
</evidence>
<accession>A0ABS3TIW8</accession>
<feature type="signal peptide" evidence="2">
    <location>
        <begin position="1"/>
        <end position="22"/>
    </location>
</feature>
<dbReference type="PROSITE" id="PS51257">
    <property type="entry name" value="PROKAR_LIPOPROTEIN"/>
    <property type="match status" value="1"/>
</dbReference>
<gene>
    <name evidence="3" type="ORF">JFY56_00015</name>
</gene>
<dbReference type="RefSeq" id="WP_208311443.1">
    <property type="nucleotide sequence ID" value="NZ_JAELYA010000001.1"/>
</dbReference>
<comment type="caution">
    <text evidence="3">The sequence shown here is derived from an EMBL/GenBank/DDBJ whole genome shotgun (WGS) entry which is preliminary data.</text>
</comment>